<dbReference type="Gene3D" id="3.20.20.190">
    <property type="entry name" value="Phosphatidylinositol (PI) phosphodiesterase"/>
    <property type="match status" value="1"/>
</dbReference>
<dbReference type="PANTHER" id="PTHR46211">
    <property type="entry name" value="GLYCEROPHOSPHORYL DIESTER PHOSPHODIESTERASE"/>
    <property type="match status" value="1"/>
</dbReference>
<dbReference type="SUPFAM" id="SSF51695">
    <property type="entry name" value="PLC-like phosphodiesterases"/>
    <property type="match status" value="1"/>
</dbReference>
<dbReference type="PANTHER" id="PTHR46211:SF1">
    <property type="entry name" value="GLYCEROPHOSPHODIESTER PHOSPHODIESTERASE, CYTOPLASMIC"/>
    <property type="match status" value="1"/>
</dbReference>
<dbReference type="RefSeq" id="WP_126657031.1">
    <property type="nucleotide sequence ID" value="NZ_RYYR01000001.1"/>
</dbReference>
<dbReference type="Proteomes" id="UP000287910">
    <property type="component" value="Unassembled WGS sequence"/>
</dbReference>
<dbReference type="GO" id="GO:0006629">
    <property type="term" value="P:lipid metabolic process"/>
    <property type="evidence" value="ECO:0007669"/>
    <property type="project" value="InterPro"/>
</dbReference>
<evidence type="ECO:0000259" key="1">
    <source>
        <dbReference type="PROSITE" id="PS51704"/>
    </source>
</evidence>
<dbReference type="EMBL" id="RYYR01000001">
    <property type="protein sequence ID" value="RUL56915.1"/>
    <property type="molecule type" value="Genomic_DNA"/>
</dbReference>
<reference evidence="2 3" key="1">
    <citation type="submission" date="2018-12" db="EMBL/GenBank/DDBJ databases">
        <title>Lysinibacillus antri sp. nov., isolated from a cave soil.</title>
        <authorList>
            <person name="Narsing Rao M.P."/>
            <person name="Zhang H."/>
            <person name="Dong Z.-Y."/>
            <person name="Niu X.-K."/>
            <person name="Zhang K."/>
            <person name="Fang B.-Z."/>
            <person name="Kang Y.-Q."/>
            <person name="Xiao M."/>
            <person name="Li W.-J."/>
        </authorList>
    </citation>
    <scope>NUCLEOTIDE SEQUENCE [LARGE SCALE GENOMIC DNA]</scope>
    <source>
        <strain evidence="2 3">SYSU K30002</strain>
    </source>
</reference>
<accession>A0A3S0WIN1</accession>
<dbReference type="GO" id="GO:0008081">
    <property type="term" value="F:phosphoric diester hydrolase activity"/>
    <property type="evidence" value="ECO:0007669"/>
    <property type="project" value="InterPro"/>
</dbReference>
<protein>
    <submittedName>
        <fullName evidence="2">Glycerophosphodiester phosphodiesterase</fullName>
    </submittedName>
</protein>
<evidence type="ECO:0000313" key="3">
    <source>
        <dbReference type="Proteomes" id="UP000287910"/>
    </source>
</evidence>
<dbReference type="Pfam" id="PF03009">
    <property type="entry name" value="GDPD"/>
    <property type="match status" value="1"/>
</dbReference>
<evidence type="ECO:0000313" key="2">
    <source>
        <dbReference type="EMBL" id="RUL56915.1"/>
    </source>
</evidence>
<dbReference type="InterPro" id="IPR017946">
    <property type="entry name" value="PLC-like_Pdiesterase_TIM-brl"/>
</dbReference>
<name>A0A3S0WIN1_9BACI</name>
<dbReference type="PROSITE" id="PS51704">
    <property type="entry name" value="GP_PDE"/>
    <property type="match status" value="1"/>
</dbReference>
<keyword evidence="3" id="KW-1185">Reference proteome</keyword>
<sequence length="241" mass="27544">MAQGIPIFAHRGASAQALENTLVAFEKARVLGADGIELDIQCTKDDILVVFHDLDLFRLTGKKKRINELTFSELSTYPLGKNLLRRFSKNRIPTFQEVVEWANVHQMPLNIELKESLVDNMKPIIDVLQRLQIPSGSHFSSFHDSLIRIVKMQRPDVETAFIVTKKFKWETMEASTHFDAIHANKSYYKSQNLDVCQNAQKGIRFYNINGSESFLSNPHPAVIGWITDFPDRLAKTTKKIK</sequence>
<dbReference type="InterPro" id="IPR030395">
    <property type="entry name" value="GP_PDE_dom"/>
</dbReference>
<comment type="caution">
    <text evidence="2">The sequence shown here is derived from an EMBL/GenBank/DDBJ whole genome shotgun (WGS) entry which is preliminary data.</text>
</comment>
<organism evidence="2 3">
    <name type="scientific">Lysinibacillus antri</name>
    <dbReference type="NCBI Taxonomy" id="2498145"/>
    <lineage>
        <taxon>Bacteria</taxon>
        <taxon>Bacillati</taxon>
        <taxon>Bacillota</taxon>
        <taxon>Bacilli</taxon>
        <taxon>Bacillales</taxon>
        <taxon>Bacillaceae</taxon>
        <taxon>Lysinibacillus</taxon>
    </lineage>
</organism>
<dbReference type="AlphaFoldDB" id="A0A3S0WIN1"/>
<proteinExistence type="predicted"/>
<feature type="domain" description="GP-PDE" evidence="1">
    <location>
        <begin position="5"/>
        <end position="237"/>
    </location>
</feature>
<gene>
    <name evidence="2" type="ORF">EK386_00400</name>
</gene>